<protein>
    <submittedName>
        <fullName evidence="1">Phage virion morphogenesis protein</fullName>
    </submittedName>
</protein>
<sequence>MSEAARGARLAFDGYEVVLSSLKQAAVRAERPRELWDEVGAALVVSTQQRFEDEEDPQGNPWPQSLRARFFGGRTLTDTASLVQSITHEASDDGVAVGTNVLYAAIHQTGGRIEAKKARALRFRLPGGNGFIAVKAVTMPRRAFLGLDEADGKEIAAIAGAYLGAEEGGDAGR</sequence>
<proteinExistence type="predicted"/>
<keyword evidence="2" id="KW-1185">Reference proteome</keyword>
<dbReference type="Proteomes" id="UP000094412">
    <property type="component" value="Unassembled WGS sequence"/>
</dbReference>
<dbReference type="InterPro" id="IPR006522">
    <property type="entry name" value="Phage_virion_morphogenesis"/>
</dbReference>
<evidence type="ECO:0000313" key="2">
    <source>
        <dbReference type="Proteomes" id="UP000094412"/>
    </source>
</evidence>
<dbReference type="EMBL" id="MDEO01000032">
    <property type="protein sequence ID" value="OCX17868.1"/>
    <property type="molecule type" value="Genomic_DNA"/>
</dbReference>
<name>A0A1C2DSV7_9HYPH</name>
<gene>
    <name evidence="1" type="ORF">QV13_12470</name>
</gene>
<accession>A0A1C2DSV7</accession>
<comment type="caution">
    <text evidence="1">The sequence shown here is derived from an EMBL/GenBank/DDBJ whole genome shotgun (WGS) entry which is preliminary data.</text>
</comment>
<dbReference type="AlphaFoldDB" id="A0A1C2DSV7"/>
<organism evidence="1 2">
    <name type="scientific">Mesorhizobium hungaricum</name>
    <dbReference type="NCBI Taxonomy" id="1566387"/>
    <lineage>
        <taxon>Bacteria</taxon>
        <taxon>Pseudomonadati</taxon>
        <taxon>Pseudomonadota</taxon>
        <taxon>Alphaproteobacteria</taxon>
        <taxon>Hyphomicrobiales</taxon>
        <taxon>Phyllobacteriaceae</taxon>
        <taxon>Mesorhizobium</taxon>
    </lineage>
</organism>
<dbReference type="NCBIfam" id="TIGR01635">
    <property type="entry name" value="tail_comp_S"/>
    <property type="match status" value="1"/>
</dbReference>
<evidence type="ECO:0000313" key="1">
    <source>
        <dbReference type="EMBL" id="OCX17868.1"/>
    </source>
</evidence>
<dbReference type="OrthoDB" id="2081253at2"/>
<dbReference type="Pfam" id="PF05069">
    <property type="entry name" value="Phage_tail_S"/>
    <property type="match status" value="1"/>
</dbReference>
<dbReference type="STRING" id="1566387.QV13_12470"/>
<reference evidence="1 2" key="1">
    <citation type="submission" date="2016-08" db="EMBL/GenBank/DDBJ databases">
        <title>Whole genome sequence of Mesorhizobium sp. strain UASWS1009 isolated from industrial sewage.</title>
        <authorList>
            <person name="Crovadore J."/>
            <person name="Calmin G."/>
            <person name="Chablais R."/>
            <person name="Cochard B."/>
            <person name="Lefort F."/>
        </authorList>
    </citation>
    <scope>NUCLEOTIDE SEQUENCE [LARGE SCALE GENOMIC DNA]</scope>
    <source>
        <strain evidence="1 2">UASWS1009</strain>
    </source>
</reference>